<evidence type="ECO:0000313" key="1">
    <source>
        <dbReference type="EMBL" id="ATJ82559.1"/>
    </source>
</evidence>
<evidence type="ECO:0000313" key="2">
    <source>
        <dbReference type="Proteomes" id="UP000219993"/>
    </source>
</evidence>
<dbReference type="Proteomes" id="UP000219993">
    <property type="component" value="Chromosome"/>
</dbReference>
<dbReference type="KEGG" id="hbe:BEI_1572"/>
<organism evidence="1 2">
    <name type="scientific">Halomonas beimenensis</name>
    <dbReference type="NCBI Taxonomy" id="475662"/>
    <lineage>
        <taxon>Bacteria</taxon>
        <taxon>Pseudomonadati</taxon>
        <taxon>Pseudomonadota</taxon>
        <taxon>Gammaproteobacteria</taxon>
        <taxon>Oceanospirillales</taxon>
        <taxon>Halomonadaceae</taxon>
        <taxon>Halomonas</taxon>
    </lineage>
</organism>
<sequence>MHCNICHREEGALPMTPSTTGSIAQRSLRQCLCNMAALLYREGHVLESVSSPHRGLDRQALRRLAEADHEWPSHQRTLERSEAATYNIQKRFVLTDLGRELLFEMFGEGAADIA</sequence>
<protein>
    <submittedName>
        <fullName evidence="1">Uncharacterized protein</fullName>
    </submittedName>
</protein>
<dbReference type="RefSeq" id="WP_379802180.1">
    <property type="nucleotide sequence ID" value="NZ_JBHSJU010000001.1"/>
</dbReference>
<dbReference type="EMBL" id="CP021435">
    <property type="protein sequence ID" value="ATJ82559.1"/>
    <property type="molecule type" value="Genomic_DNA"/>
</dbReference>
<proteinExistence type="predicted"/>
<dbReference type="AlphaFoldDB" id="A0A291P6T4"/>
<gene>
    <name evidence="1" type="ORF">BEI_1572</name>
</gene>
<accession>A0A291P6T4</accession>
<keyword evidence="2" id="KW-1185">Reference proteome</keyword>
<name>A0A291P6T4_9GAMM</name>
<reference evidence="1 2" key="1">
    <citation type="journal article" date="2017" name="Sci. Rep.">
        <title>Revealing the Saline Adaptation Strategies of the Halophilic Bacterium Halomonas beimenensis through High-throughput Omics and Transposon Mutagenesis Approaches.</title>
        <authorList>
            <person name="Chen Y.H."/>
            <person name="Lin S.S."/>
            <person name="Shyu Y.T."/>
        </authorList>
    </citation>
    <scope>NUCLEOTIDE SEQUENCE [LARGE SCALE GENOMIC DNA]</scope>
    <source>
        <strain evidence="1 2">NTU-111</strain>
    </source>
</reference>